<accession>A0A343BSZ1</accession>
<dbReference type="GO" id="GO:0045259">
    <property type="term" value="C:proton-transporting ATP synthase complex"/>
    <property type="evidence" value="ECO:0007669"/>
    <property type="project" value="UniProtKB-KW"/>
</dbReference>
<evidence type="ECO:0000313" key="14">
    <source>
        <dbReference type="EMBL" id="ARB02565.1"/>
    </source>
</evidence>
<evidence type="ECO:0000256" key="13">
    <source>
        <dbReference type="SAM" id="Phobius"/>
    </source>
</evidence>
<evidence type="ECO:0000256" key="11">
    <source>
        <dbReference type="ARBA" id="ARBA00023136"/>
    </source>
</evidence>
<gene>
    <name evidence="14" type="primary">ATP8</name>
</gene>
<keyword evidence="10 12" id="KW-0496">Mitochondrion</keyword>
<keyword evidence="11 13" id="KW-0472">Membrane</keyword>
<dbReference type="Pfam" id="PF00895">
    <property type="entry name" value="ATP-synt_8"/>
    <property type="match status" value="1"/>
</dbReference>
<comment type="subunit">
    <text evidence="3">F-type ATPases have 2 components, CF(1) - the catalytic core - and CF(0) - the membrane proton channel.</text>
</comment>
<dbReference type="GO" id="GO:0031966">
    <property type="term" value="C:mitochondrial membrane"/>
    <property type="evidence" value="ECO:0007669"/>
    <property type="project" value="UniProtKB-SubCell"/>
</dbReference>
<evidence type="ECO:0000256" key="12">
    <source>
        <dbReference type="RuleBase" id="RU003661"/>
    </source>
</evidence>
<feature type="transmembrane region" description="Helical" evidence="13">
    <location>
        <begin position="6"/>
        <end position="25"/>
    </location>
</feature>
<keyword evidence="5 12" id="KW-0138">CF(0)</keyword>
<evidence type="ECO:0000256" key="3">
    <source>
        <dbReference type="ARBA" id="ARBA00011291"/>
    </source>
</evidence>
<dbReference type="RefSeq" id="YP_009502694.1">
    <property type="nucleotide sequence ID" value="NC_038160.1"/>
</dbReference>
<keyword evidence="7 12" id="KW-0375">Hydrogen ion transport</keyword>
<keyword evidence="4 12" id="KW-0813">Transport</keyword>
<comment type="subcellular location">
    <subcellularLocation>
        <location evidence="1 12">Mitochondrion membrane</location>
        <topology evidence="1 12">Single-pass membrane protein</topology>
    </subcellularLocation>
</comment>
<protein>
    <recommendedName>
        <fullName evidence="12">ATP synthase complex subunit 8</fullName>
    </recommendedName>
</protein>
<dbReference type="AlphaFoldDB" id="A0A343BSZ1"/>
<evidence type="ECO:0000256" key="7">
    <source>
        <dbReference type="ARBA" id="ARBA00022781"/>
    </source>
</evidence>
<proteinExistence type="inferred from homology"/>
<dbReference type="EMBL" id="KX753344">
    <property type="protein sequence ID" value="ARB02565.1"/>
    <property type="molecule type" value="Genomic_DNA"/>
</dbReference>
<dbReference type="CTD" id="4509"/>
<keyword evidence="8 13" id="KW-1133">Transmembrane helix</keyword>
<dbReference type="GO" id="GO:0015986">
    <property type="term" value="P:proton motive force-driven ATP synthesis"/>
    <property type="evidence" value="ECO:0007669"/>
    <property type="project" value="InterPro"/>
</dbReference>
<evidence type="ECO:0000256" key="4">
    <source>
        <dbReference type="ARBA" id="ARBA00022448"/>
    </source>
</evidence>
<dbReference type="InterPro" id="IPR001421">
    <property type="entry name" value="ATP8_metazoa"/>
</dbReference>
<evidence type="ECO:0000256" key="2">
    <source>
        <dbReference type="ARBA" id="ARBA00008892"/>
    </source>
</evidence>
<dbReference type="GeneID" id="37539890"/>
<geneLocation type="mitochondrion" evidence="14"/>
<evidence type="ECO:0000256" key="9">
    <source>
        <dbReference type="ARBA" id="ARBA00023065"/>
    </source>
</evidence>
<evidence type="ECO:0000256" key="1">
    <source>
        <dbReference type="ARBA" id="ARBA00004304"/>
    </source>
</evidence>
<sequence length="53" mass="6337">MPQMAPISWLTLFLIFSITLVIFNIKNYFCISYSSNQTAQNLNIKSFKMNWKW</sequence>
<reference evidence="14" key="1">
    <citation type="submission" date="2016-08" db="EMBL/GenBank/DDBJ databases">
        <title>Sequencing and analysis of the complete mitochondrial genome in Culex gelidus (Diptera: Culicidae).</title>
        <authorList>
            <person name="Sun L."/>
            <person name="Fu W."/>
            <person name="Yan Z."/>
            <person name="Ding Y."/>
            <person name="Chen B."/>
        </authorList>
    </citation>
    <scope>NUCLEOTIDE SEQUENCE</scope>
</reference>
<evidence type="ECO:0000256" key="10">
    <source>
        <dbReference type="ARBA" id="ARBA00023128"/>
    </source>
</evidence>
<dbReference type="GO" id="GO:0015078">
    <property type="term" value="F:proton transmembrane transporter activity"/>
    <property type="evidence" value="ECO:0007669"/>
    <property type="project" value="InterPro"/>
</dbReference>
<name>A0A343BSZ1_9DIPT</name>
<evidence type="ECO:0000256" key="6">
    <source>
        <dbReference type="ARBA" id="ARBA00022692"/>
    </source>
</evidence>
<keyword evidence="6 12" id="KW-0812">Transmembrane</keyword>
<evidence type="ECO:0000256" key="8">
    <source>
        <dbReference type="ARBA" id="ARBA00022989"/>
    </source>
</evidence>
<organism evidence="14">
    <name type="scientific">Culex gelidus</name>
    <dbReference type="NCBI Taxonomy" id="308713"/>
    <lineage>
        <taxon>Eukaryota</taxon>
        <taxon>Metazoa</taxon>
        <taxon>Ecdysozoa</taxon>
        <taxon>Arthropoda</taxon>
        <taxon>Hexapoda</taxon>
        <taxon>Insecta</taxon>
        <taxon>Pterygota</taxon>
        <taxon>Neoptera</taxon>
        <taxon>Endopterygota</taxon>
        <taxon>Diptera</taxon>
        <taxon>Nematocera</taxon>
        <taxon>Culicoidea</taxon>
        <taxon>Culicidae</taxon>
        <taxon>Culicinae</taxon>
        <taxon>Culicini</taxon>
        <taxon>Culex</taxon>
        <taxon>Culex</taxon>
    </lineage>
</organism>
<comment type="similarity">
    <text evidence="2 12">Belongs to the ATPase protein 8 family.</text>
</comment>
<keyword evidence="9 12" id="KW-0406">Ion transport</keyword>
<evidence type="ECO:0000256" key="5">
    <source>
        <dbReference type="ARBA" id="ARBA00022547"/>
    </source>
</evidence>